<dbReference type="OrthoDB" id="289158at2759"/>
<dbReference type="Proteomes" id="UP000692954">
    <property type="component" value="Unassembled WGS sequence"/>
</dbReference>
<protein>
    <submittedName>
        <fullName evidence="2">Uncharacterized protein</fullName>
    </submittedName>
</protein>
<accession>A0A8S1Q0E9</accession>
<evidence type="ECO:0000313" key="2">
    <source>
        <dbReference type="EMBL" id="CAD8108970.1"/>
    </source>
</evidence>
<comment type="caution">
    <text evidence="2">The sequence shown here is derived from an EMBL/GenBank/DDBJ whole genome shotgun (WGS) entry which is preliminary data.</text>
</comment>
<proteinExistence type="predicted"/>
<evidence type="ECO:0000256" key="1">
    <source>
        <dbReference type="SAM" id="MobiDB-lite"/>
    </source>
</evidence>
<feature type="region of interest" description="Disordered" evidence="1">
    <location>
        <begin position="94"/>
        <end position="115"/>
    </location>
</feature>
<sequence length="172" mass="20012">MFNKSVQSNRNLLSGQLHRIILNKQSQRDEIDQIQKKNSLKYKLREQIKLQKSNNHFNARNSMDGLESVFRVDTSKKIKSPVIVIPNRKIFVSSKNSRRSHQSASQEPGQSMPGVKKSIECGYRILVNRSSRIPTLQMDEELTKEQSKIIISKDPVSFTDWVERIYGKGWFY</sequence>
<organism evidence="2 3">
    <name type="scientific">Paramecium sonneborni</name>
    <dbReference type="NCBI Taxonomy" id="65129"/>
    <lineage>
        <taxon>Eukaryota</taxon>
        <taxon>Sar</taxon>
        <taxon>Alveolata</taxon>
        <taxon>Ciliophora</taxon>
        <taxon>Intramacronucleata</taxon>
        <taxon>Oligohymenophorea</taxon>
        <taxon>Peniculida</taxon>
        <taxon>Parameciidae</taxon>
        <taxon>Paramecium</taxon>
    </lineage>
</organism>
<evidence type="ECO:0000313" key="3">
    <source>
        <dbReference type="Proteomes" id="UP000692954"/>
    </source>
</evidence>
<dbReference type="EMBL" id="CAJJDN010000092">
    <property type="protein sequence ID" value="CAD8108970.1"/>
    <property type="molecule type" value="Genomic_DNA"/>
</dbReference>
<dbReference type="AlphaFoldDB" id="A0A8S1Q0E9"/>
<keyword evidence="3" id="KW-1185">Reference proteome</keyword>
<reference evidence="2" key="1">
    <citation type="submission" date="2021-01" db="EMBL/GenBank/DDBJ databases">
        <authorList>
            <consortium name="Genoscope - CEA"/>
            <person name="William W."/>
        </authorList>
    </citation>
    <scope>NUCLEOTIDE SEQUENCE</scope>
</reference>
<name>A0A8S1Q0E9_9CILI</name>
<gene>
    <name evidence="2" type="ORF">PSON_ATCC_30995.1.T0920170</name>
</gene>